<dbReference type="InterPro" id="IPR050922">
    <property type="entry name" value="LytR/CpsA/Psr_CW_biosynth"/>
</dbReference>
<proteinExistence type="inferred from homology"/>
<dbReference type="Gene3D" id="3.40.630.190">
    <property type="entry name" value="LCP protein"/>
    <property type="match status" value="1"/>
</dbReference>
<evidence type="ECO:0000256" key="1">
    <source>
        <dbReference type="ARBA" id="ARBA00006068"/>
    </source>
</evidence>
<dbReference type="NCBIfam" id="TIGR00350">
    <property type="entry name" value="lytR_cpsA_psr"/>
    <property type="match status" value="1"/>
</dbReference>
<name>A0ABR6UCS4_9ACTN</name>
<evidence type="ECO:0000256" key="2">
    <source>
        <dbReference type="SAM" id="MobiDB-lite"/>
    </source>
</evidence>
<dbReference type="Proteomes" id="UP000604001">
    <property type="component" value="Unassembled WGS sequence"/>
</dbReference>
<dbReference type="InterPro" id="IPR004474">
    <property type="entry name" value="LytR_CpsA_psr"/>
</dbReference>
<accession>A0ABR6UCS4</accession>
<comment type="caution">
    <text evidence="5">The sequence shown here is derived from an EMBL/GenBank/DDBJ whole genome shotgun (WGS) entry which is preliminary data.</text>
</comment>
<dbReference type="EMBL" id="JACMYC010000018">
    <property type="protein sequence ID" value="MBC2962254.1"/>
    <property type="molecule type" value="Genomic_DNA"/>
</dbReference>
<dbReference type="RefSeq" id="WP_186347429.1">
    <property type="nucleotide sequence ID" value="NZ_BMMR01000001.1"/>
</dbReference>
<dbReference type="PANTHER" id="PTHR33392:SF6">
    <property type="entry name" value="POLYISOPRENYL-TEICHOIC ACID--PEPTIDOGLYCAN TEICHOIC ACID TRANSFERASE TAGU"/>
    <property type="match status" value="1"/>
</dbReference>
<evidence type="ECO:0000313" key="5">
    <source>
        <dbReference type="EMBL" id="MBC2962254.1"/>
    </source>
</evidence>
<keyword evidence="3" id="KW-0812">Transmembrane</keyword>
<sequence length="358" mass="37835">MADRTHRRTVWRVVLVTQLCLALVTGIAVVLVYRHVDRRIDEGGPIDHAGGVERPGPDLPTGALNILVLGTDERDCEGCAIDGEDGGGGSDVTMLLHVADGRRSAYGISVPRDTLVDRPECTADGEVVPGASEATWNEALAVGGAPCAVAQLEAVTGIYVDHYVVVDFGGFKEIVDAVGGVEVCLPEEVDDREHGIHLDAGTQVVGGEDALAYMRQRASTPNADLGRVRRQQAFIASMIAKVLSARTLTRPDRLVSFASALAGSIQTDPELAGVSEIVDLAASLRHARLGKIRFVTAPVVELPRDDPNWGRVELTPEADELWRRVVADQPLGELGRGAISGRRPGGPTAEAAANGLCG</sequence>
<evidence type="ECO:0000259" key="4">
    <source>
        <dbReference type="Pfam" id="PF03816"/>
    </source>
</evidence>
<protein>
    <submittedName>
        <fullName evidence="5">LCP family protein</fullName>
    </submittedName>
</protein>
<dbReference type="Pfam" id="PF03816">
    <property type="entry name" value="LytR_cpsA_psr"/>
    <property type="match status" value="1"/>
</dbReference>
<organism evidence="5 6">
    <name type="scientific">Nocardioides deserti</name>
    <dbReference type="NCBI Taxonomy" id="1588644"/>
    <lineage>
        <taxon>Bacteria</taxon>
        <taxon>Bacillati</taxon>
        <taxon>Actinomycetota</taxon>
        <taxon>Actinomycetes</taxon>
        <taxon>Propionibacteriales</taxon>
        <taxon>Nocardioidaceae</taxon>
        <taxon>Nocardioides</taxon>
    </lineage>
</organism>
<feature type="region of interest" description="Disordered" evidence="2">
    <location>
        <begin position="336"/>
        <end position="358"/>
    </location>
</feature>
<evidence type="ECO:0000313" key="6">
    <source>
        <dbReference type="Proteomes" id="UP000604001"/>
    </source>
</evidence>
<keyword evidence="6" id="KW-1185">Reference proteome</keyword>
<keyword evidence="3" id="KW-0472">Membrane</keyword>
<comment type="similarity">
    <text evidence="1">Belongs to the LytR/CpsA/Psr (LCP) family.</text>
</comment>
<dbReference type="PANTHER" id="PTHR33392">
    <property type="entry name" value="POLYISOPRENYL-TEICHOIC ACID--PEPTIDOGLYCAN TEICHOIC ACID TRANSFERASE TAGU"/>
    <property type="match status" value="1"/>
</dbReference>
<feature type="transmembrane region" description="Helical" evidence="3">
    <location>
        <begin position="12"/>
        <end position="33"/>
    </location>
</feature>
<feature type="domain" description="Cell envelope-related transcriptional attenuator" evidence="4">
    <location>
        <begin position="90"/>
        <end position="243"/>
    </location>
</feature>
<evidence type="ECO:0000256" key="3">
    <source>
        <dbReference type="SAM" id="Phobius"/>
    </source>
</evidence>
<reference evidence="5 6" key="1">
    <citation type="submission" date="2020-08" db="EMBL/GenBank/DDBJ databases">
        <title>novel species in genus Nocardioides.</title>
        <authorList>
            <person name="Zhang G."/>
        </authorList>
    </citation>
    <scope>NUCLEOTIDE SEQUENCE [LARGE SCALE GENOMIC DNA]</scope>
    <source>
        <strain evidence="5 6">SC8A-24</strain>
    </source>
</reference>
<keyword evidence="3" id="KW-1133">Transmembrane helix</keyword>
<gene>
    <name evidence="5" type="ORF">H7344_18350</name>
</gene>